<sequence length="572" mass="64157">MKKINALTKLAIIGAGPMALLLMRRLLDNFEGNLEIELFEKEQVLGAGMPYSLLGANEEHIANISANELPEDLSPMADWLEEKGLSSLKRFGWREEKFNEQKALPRLLLGTYLADEFTKLLDAFKVKGFSVEVHYGCAVHDIIDDPARARVTIVHQAGRADFDKAIICSGHFWPKQKEGHIPNYFDSPYPPAKFKGHNNHAVAIRGASLTAIDAIRTLARNNGHFSTTADGKLRYHVASESTAFRMVMHSRNGLLPAVRIHLEDAQLGRGELLSTAEIERIKADHDGFVPLDYLYEHVFLDRIQAERPSFHQKIEELTMEDFVEKMMDFREDSDPFDLLAREYKEAARSIRERKSVYWKEMLAVLSYTMNYPAKYFSAEDMLRLQKTLKPLISIVIAFVPQQSVEELLALHAAGVLSLVDVGDDSEVEVVESGGIRYHYKNKDGQTSDEFYPMFIDCVGQPTLAISDLPFQSLKDAETVAPAVVKFRSAAAGQEAYESGVKGVGKAKDGNYYLQLSGVAINDHFQVTDIYGKINERLYMLAVPFIGGFNPDYSGLDFAEEASLRVVHALNAR</sequence>
<proteinExistence type="predicted"/>
<dbReference type="EMBL" id="CP117880">
    <property type="protein sequence ID" value="WDF66777.1"/>
    <property type="molecule type" value="Genomic_DNA"/>
</dbReference>
<protein>
    <submittedName>
        <fullName evidence="2">FAD/NAD(P)-binding protein</fullName>
    </submittedName>
</protein>
<dbReference type="Pfam" id="PF13454">
    <property type="entry name" value="NAD_binding_9"/>
    <property type="match status" value="1"/>
</dbReference>
<evidence type="ECO:0000313" key="3">
    <source>
        <dbReference type="Proteomes" id="UP001221558"/>
    </source>
</evidence>
<accession>A0ABY7WEC1</accession>
<dbReference type="PANTHER" id="PTHR40254:SF1">
    <property type="entry name" value="BLR0577 PROTEIN"/>
    <property type="match status" value="1"/>
</dbReference>
<dbReference type="Proteomes" id="UP001221558">
    <property type="component" value="Chromosome"/>
</dbReference>
<name>A0ABY7WEC1_9SPHI</name>
<dbReference type="RefSeq" id="WP_274265517.1">
    <property type="nucleotide sequence ID" value="NZ_CP117880.1"/>
</dbReference>
<keyword evidence="3" id="KW-1185">Reference proteome</keyword>
<dbReference type="InterPro" id="IPR038732">
    <property type="entry name" value="HpyO/CreE_NAD-binding"/>
</dbReference>
<gene>
    <name evidence="2" type="ORF">PQ465_10725</name>
</gene>
<evidence type="ECO:0000313" key="2">
    <source>
        <dbReference type="EMBL" id="WDF66777.1"/>
    </source>
</evidence>
<dbReference type="PANTHER" id="PTHR40254">
    <property type="entry name" value="BLR0577 PROTEIN"/>
    <property type="match status" value="1"/>
</dbReference>
<organism evidence="2 3">
    <name type="scientific">Sphingobacterium oryzagri</name>
    <dbReference type="NCBI Taxonomy" id="3025669"/>
    <lineage>
        <taxon>Bacteria</taxon>
        <taxon>Pseudomonadati</taxon>
        <taxon>Bacteroidota</taxon>
        <taxon>Sphingobacteriia</taxon>
        <taxon>Sphingobacteriales</taxon>
        <taxon>Sphingobacteriaceae</taxon>
        <taxon>Sphingobacterium</taxon>
    </lineage>
</organism>
<reference evidence="2 3" key="1">
    <citation type="submission" date="2023-02" db="EMBL/GenBank/DDBJ databases">
        <title>Genome sequence of Sphingobacterium sp. KACC 22765.</title>
        <authorList>
            <person name="Kim S."/>
            <person name="Heo J."/>
            <person name="Kwon S.-W."/>
        </authorList>
    </citation>
    <scope>NUCLEOTIDE SEQUENCE [LARGE SCALE GENOMIC DNA]</scope>
    <source>
        <strain evidence="2 3">KACC 22765</strain>
    </source>
</reference>
<dbReference type="SUPFAM" id="SSF51905">
    <property type="entry name" value="FAD/NAD(P)-binding domain"/>
    <property type="match status" value="1"/>
</dbReference>
<dbReference type="InterPro" id="IPR052189">
    <property type="entry name" value="L-asp_N-monooxygenase_NS-form"/>
</dbReference>
<feature type="domain" description="FAD-dependent urate hydroxylase HpyO/Asp monooxygenase CreE-like FAD/NAD(P)-binding" evidence="1">
    <location>
        <begin position="11"/>
        <end position="172"/>
    </location>
</feature>
<dbReference type="Gene3D" id="3.50.50.60">
    <property type="entry name" value="FAD/NAD(P)-binding domain"/>
    <property type="match status" value="1"/>
</dbReference>
<dbReference type="InterPro" id="IPR036188">
    <property type="entry name" value="FAD/NAD-bd_sf"/>
</dbReference>
<evidence type="ECO:0000259" key="1">
    <source>
        <dbReference type="Pfam" id="PF13454"/>
    </source>
</evidence>